<dbReference type="GO" id="GO:0016787">
    <property type="term" value="F:hydrolase activity"/>
    <property type="evidence" value="ECO:0007669"/>
    <property type="project" value="UniProtKB-KW"/>
</dbReference>
<dbReference type="InterPro" id="IPR019734">
    <property type="entry name" value="TPR_rpt"/>
</dbReference>
<comment type="caution">
    <text evidence="3">The sequence shown here is derived from an EMBL/GenBank/DDBJ whole genome shotgun (WGS) entry which is preliminary data.</text>
</comment>
<evidence type="ECO:0000256" key="1">
    <source>
        <dbReference type="PROSITE-ProRule" id="PRU00339"/>
    </source>
</evidence>
<dbReference type="RefSeq" id="WP_194312310.1">
    <property type="nucleotide sequence ID" value="NZ_JADHEC010000023.1"/>
</dbReference>
<dbReference type="SUPFAM" id="SSF48452">
    <property type="entry name" value="TPR-like"/>
    <property type="match status" value="1"/>
</dbReference>
<dbReference type="Pfam" id="PF00756">
    <property type="entry name" value="Esterase"/>
    <property type="match status" value="1"/>
</dbReference>
<dbReference type="InterPro" id="IPR000801">
    <property type="entry name" value="Esterase-like"/>
</dbReference>
<dbReference type="EMBL" id="JADHEC010000023">
    <property type="protein sequence ID" value="MBF2709056.1"/>
    <property type="molecule type" value="Genomic_DNA"/>
</dbReference>
<accession>A0A930U993</accession>
<feature type="signal peptide" evidence="2">
    <location>
        <begin position="1"/>
        <end position="23"/>
    </location>
</feature>
<dbReference type="Proteomes" id="UP000646211">
    <property type="component" value="Unassembled WGS sequence"/>
</dbReference>
<keyword evidence="2" id="KW-0732">Signal</keyword>
<evidence type="ECO:0000313" key="4">
    <source>
        <dbReference type="Proteomes" id="UP000646211"/>
    </source>
</evidence>
<dbReference type="PROSITE" id="PS50005">
    <property type="entry name" value="TPR"/>
    <property type="match status" value="1"/>
</dbReference>
<dbReference type="Gene3D" id="3.40.50.1820">
    <property type="entry name" value="alpha/beta hydrolase"/>
    <property type="match status" value="1"/>
</dbReference>
<proteinExistence type="predicted"/>
<feature type="chain" id="PRO_5037736267" evidence="2">
    <location>
        <begin position="24"/>
        <end position="386"/>
    </location>
</feature>
<dbReference type="InterPro" id="IPR029058">
    <property type="entry name" value="AB_hydrolase_fold"/>
</dbReference>
<gene>
    <name evidence="3" type="ORF">IR213_10685</name>
</gene>
<keyword evidence="3" id="KW-0378">Hydrolase</keyword>
<evidence type="ECO:0000313" key="3">
    <source>
        <dbReference type="EMBL" id="MBF2709056.1"/>
    </source>
</evidence>
<keyword evidence="1" id="KW-0802">TPR repeat</keyword>
<dbReference type="PANTHER" id="PTHR48098">
    <property type="entry name" value="ENTEROCHELIN ESTERASE-RELATED"/>
    <property type="match status" value="1"/>
</dbReference>
<feature type="repeat" description="TPR" evidence="1">
    <location>
        <begin position="342"/>
        <end position="375"/>
    </location>
</feature>
<reference evidence="3" key="1">
    <citation type="submission" date="2020-11" db="EMBL/GenBank/DDBJ databases">
        <title>Genome of Flavobacterium soyangense.</title>
        <authorList>
            <person name="Liu Q."/>
            <person name="Xin Y.-H."/>
        </authorList>
    </citation>
    <scope>NUCLEOTIDE SEQUENCE</scope>
    <source>
        <strain evidence="3">CGMCC 1.13493</strain>
    </source>
</reference>
<organism evidence="3 4">
    <name type="scientific">Flavobacterium soyangense</name>
    <dbReference type="NCBI Taxonomy" id="2023265"/>
    <lineage>
        <taxon>Bacteria</taxon>
        <taxon>Pseudomonadati</taxon>
        <taxon>Bacteroidota</taxon>
        <taxon>Flavobacteriia</taxon>
        <taxon>Flavobacteriales</taxon>
        <taxon>Flavobacteriaceae</taxon>
        <taxon>Flavobacterium</taxon>
    </lineage>
</organism>
<dbReference type="AlphaFoldDB" id="A0A930U993"/>
<protein>
    <submittedName>
        <fullName evidence="3">Alpha/beta hydrolase</fullName>
    </submittedName>
</protein>
<dbReference type="SUPFAM" id="SSF53474">
    <property type="entry name" value="alpha/beta-Hydrolases"/>
    <property type="match status" value="1"/>
</dbReference>
<dbReference type="PANTHER" id="PTHR48098:SF6">
    <property type="entry name" value="FERRI-BACILLIBACTIN ESTERASE BESA"/>
    <property type="match status" value="1"/>
</dbReference>
<keyword evidence="4" id="KW-1185">Reference proteome</keyword>
<sequence length="386" mass="44160">MTFLKTNFILFLFTCLFNNISQAQKTESTGITIAEIKIIHSIILKEDRKIYVYTPVNHSEPLPVIYLMDGENISLVAGIVDFLYQTNQLPPMIVVGIGNYEYDRARDLTPTHNLLNMDGTTDSIFWKNSGGGENFLKFIKDEVMSYVEKNYNPSPNKIFFGHSLGGLMSAYCLLNHPEMFNSYIAVSPSLWWDKESIFKNSDILFKNKDYSHKSIFFSDGNEGAEYHKSVSKLKSLLQQKNIIGLRYKYIPYPEETHNSELVKTTQDGLNFIFENWKPAKSDTTLELVVKFYENRSEKNGFQELPPEQVINEVGYKFLNTPNKLDEAIKCFELNTKYYPTSFNAFDSLGDGYSAKGDKVKAIAAYKKSIAVNPNVEETQKKLKALE</sequence>
<dbReference type="InterPro" id="IPR011990">
    <property type="entry name" value="TPR-like_helical_dom_sf"/>
</dbReference>
<evidence type="ECO:0000256" key="2">
    <source>
        <dbReference type="SAM" id="SignalP"/>
    </source>
</evidence>
<dbReference type="InterPro" id="IPR050583">
    <property type="entry name" value="Mycobacterial_A85_antigen"/>
</dbReference>
<name>A0A930U993_9FLAO</name>